<dbReference type="InterPro" id="IPR000374">
    <property type="entry name" value="PC_trans"/>
</dbReference>
<comment type="catalytic activity">
    <reaction evidence="1 16">
        <text>a 1,2-diacyl-sn-glycero-3-phosphate + CTP + H(+) = a CDP-1,2-diacyl-sn-glycerol + diphosphate</text>
        <dbReference type="Rhea" id="RHEA:16229"/>
        <dbReference type="ChEBI" id="CHEBI:15378"/>
        <dbReference type="ChEBI" id="CHEBI:33019"/>
        <dbReference type="ChEBI" id="CHEBI:37563"/>
        <dbReference type="ChEBI" id="CHEBI:58332"/>
        <dbReference type="ChEBI" id="CHEBI:58608"/>
        <dbReference type="EC" id="2.7.7.41"/>
    </reaction>
</comment>
<comment type="pathway">
    <text evidence="3 16">Phospholipid metabolism; CDP-diacylglycerol biosynthesis; CDP-diacylglycerol from sn-glycerol 3-phosphate: step 3/3.</text>
</comment>
<dbReference type="InterPro" id="IPR016720">
    <property type="entry name" value="PC_Trfase_euk"/>
</dbReference>
<feature type="transmembrane region" description="Helical" evidence="18">
    <location>
        <begin position="397"/>
        <end position="416"/>
    </location>
</feature>
<evidence type="ECO:0000256" key="8">
    <source>
        <dbReference type="ARBA" id="ARBA00022679"/>
    </source>
</evidence>
<dbReference type="PANTHER" id="PTHR13773:SF8">
    <property type="entry name" value="PHOSPHATIDATE CYTIDYLYLTRANSFERASE, PHOTORECEPTOR-SPECIFIC"/>
    <property type="match status" value="1"/>
</dbReference>
<evidence type="ECO:0000256" key="9">
    <source>
        <dbReference type="ARBA" id="ARBA00022692"/>
    </source>
</evidence>
<evidence type="ECO:0000313" key="19">
    <source>
        <dbReference type="EMBL" id="TNY21106.1"/>
    </source>
</evidence>
<evidence type="ECO:0000256" key="10">
    <source>
        <dbReference type="ARBA" id="ARBA00022695"/>
    </source>
</evidence>
<evidence type="ECO:0000256" key="18">
    <source>
        <dbReference type="SAM" id="Phobius"/>
    </source>
</evidence>
<keyword evidence="15" id="KW-1208">Phospholipid metabolism</keyword>
<keyword evidence="8 16" id="KW-0808">Transferase</keyword>
<feature type="transmembrane region" description="Helical" evidence="18">
    <location>
        <begin position="328"/>
        <end position="346"/>
    </location>
</feature>
<feature type="compositionally biased region" description="Basic residues" evidence="17">
    <location>
        <begin position="55"/>
        <end position="67"/>
    </location>
</feature>
<dbReference type="GO" id="GO:0016024">
    <property type="term" value="P:CDP-diacylglycerol biosynthetic process"/>
    <property type="evidence" value="ECO:0007669"/>
    <property type="project" value="UniProtKB-UniPathway"/>
</dbReference>
<keyword evidence="11 18" id="KW-1133">Transmembrane helix</keyword>
<evidence type="ECO:0000313" key="20">
    <source>
        <dbReference type="Proteomes" id="UP000311382"/>
    </source>
</evidence>
<dbReference type="Proteomes" id="UP000311382">
    <property type="component" value="Unassembled WGS sequence"/>
</dbReference>
<keyword evidence="9 16" id="KW-0812">Transmembrane</keyword>
<evidence type="ECO:0000256" key="11">
    <source>
        <dbReference type="ARBA" id="ARBA00022989"/>
    </source>
</evidence>
<evidence type="ECO:0000256" key="6">
    <source>
        <dbReference type="ARBA" id="ARBA00012487"/>
    </source>
</evidence>
<evidence type="ECO:0000256" key="3">
    <source>
        <dbReference type="ARBA" id="ARBA00005119"/>
    </source>
</evidence>
<comment type="caution">
    <text evidence="19">The sequence shown here is derived from an EMBL/GenBank/DDBJ whole genome shotgun (WGS) entry which is preliminary data.</text>
</comment>
<feature type="transmembrane region" description="Helical" evidence="18">
    <location>
        <begin position="464"/>
        <end position="485"/>
    </location>
</feature>
<keyword evidence="13 18" id="KW-0472">Membrane</keyword>
<dbReference type="EC" id="2.7.7.41" evidence="6 16"/>
<evidence type="ECO:0000256" key="17">
    <source>
        <dbReference type="SAM" id="MobiDB-lite"/>
    </source>
</evidence>
<evidence type="ECO:0000256" key="5">
    <source>
        <dbReference type="ARBA" id="ARBA00010185"/>
    </source>
</evidence>
<dbReference type="STRING" id="5288.A0A5C5FXN8"/>
<dbReference type="OrthoDB" id="10260889at2759"/>
<comment type="similarity">
    <text evidence="5 16">Belongs to the CDS family.</text>
</comment>
<feature type="transmembrane region" description="Helical" evidence="18">
    <location>
        <begin position="250"/>
        <end position="276"/>
    </location>
</feature>
<comment type="pathway">
    <text evidence="4">Lipid metabolism.</text>
</comment>
<feature type="compositionally biased region" description="Acidic residues" evidence="17">
    <location>
        <begin position="180"/>
        <end position="191"/>
    </location>
</feature>
<dbReference type="GO" id="GO:0004605">
    <property type="term" value="F:phosphatidate cytidylyltransferase activity"/>
    <property type="evidence" value="ECO:0007669"/>
    <property type="project" value="UniProtKB-EC"/>
</dbReference>
<comment type="subcellular location">
    <subcellularLocation>
        <location evidence="2">Membrane</location>
        <topology evidence="2">Multi-pass membrane protein</topology>
    </subcellularLocation>
</comment>
<dbReference type="AlphaFoldDB" id="A0A5C5FXN8"/>
<dbReference type="Pfam" id="PF01148">
    <property type="entry name" value="CTP_transf_1"/>
    <property type="match status" value="1"/>
</dbReference>
<evidence type="ECO:0000256" key="15">
    <source>
        <dbReference type="ARBA" id="ARBA00023264"/>
    </source>
</evidence>
<dbReference type="UniPathway" id="UPA00557">
    <property type="reaction ID" value="UER00614"/>
</dbReference>
<sequence>MARSKSGSGARPDIASRGRFDALALYQSDSSSEDEAPAPAASLSPSTPATPSKKALARQRAKLRKKTSQVGLADSANATDSDVSSVAPASSALPPVPPLPTKVDVLDRVNGAKEQAAEKAEQVRDTVVKAAAPVVEAVAPAAQPVQDTARAAAPPTIVEPPKAPESVTSDEGESIAAYGSDDDEDDDEEEAAAATAPTSPYANSPRPASPAPPAATSQTVGIVDNKPKEAYTGADHDPNKKIKAIITRTVWGVVMAGGCIGLVCMGHVYVIALVFVCQATVFKELTALFDAGYAGSHAGAGVGDENKAARTPEREAKRKGRKEDRERYFFAVTNYYLYGESLIYYFKHILTLQAAFLPTAYSFAQHHRLISFGLYVIGFVSFVATLNRSSLRRQFGLFGWIHMSLLLIVVSSHFIVDNILEGMIWFWVPVSLVIMNDVAAYVCGMLFGRHQLIKLSPKKTVEGFVGAFFVTVVFAVVWGTLFIRYPYMICPVQDLSTSVFSDVTCQPNNVFVWRELALPQSVTTLLEPILRRSVTSIPWAPFQLHAVVLATFASLVAPFGGFFASGFKRAFNIKDFGDSIPGHGGMTDRMDCEFLMGMFVFVYHSAMIREAHYTAGAVLTTAVTRLSTEQQVELLRGLQQVLSMKGAL</sequence>
<evidence type="ECO:0000256" key="1">
    <source>
        <dbReference type="ARBA" id="ARBA00001698"/>
    </source>
</evidence>
<evidence type="ECO:0000256" key="4">
    <source>
        <dbReference type="ARBA" id="ARBA00005189"/>
    </source>
</evidence>
<evidence type="ECO:0000256" key="12">
    <source>
        <dbReference type="ARBA" id="ARBA00023098"/>
    </source>
</evidence>
<evidence type="ECO:0000256" key="2">
    <source>
        <dbReference type="ARBA" id="ARBA00004141"/>
    </source>
</evidence>
<name>A0A5C5FXN8_9BASI</name>
<keyword evidence="20" id="KW-1185">Reference proteome</keyword>
<gene>
    <name evidence="19" type="ORF">DMC30DRAFT_446426</name>
</gene>
<evidence type="ECO:0000256" key="13">
    <source>
        <dbReference type="ARBA" id="ARBA00023136"/>
    </source>
</evidence>
<evidence type="ECO:0000256" key="16">
    <source>
        <dbReference type="RuleBase" id="RU003938"/>
    </source>
</evidence>
<keyword evidence="7" id="KW-0444">Lipid biosynthesis</keyword>
<keyword evidence="12" id="KW-0443">Lipid metabolism</keyword>
<dbReference type="EMBL" id="SOZI01000050">
    <property type="protein sequence ID" value="TNY21106.1"/>
    <property type="molecule type" value="Genomic_DNA"/>
</dbReference>
<keyword evidence="10 16" id="KW-0548">Nucleotidyltransferase</keyword>
<feature type="transmembrane region" description="Helical" evidence="18">
    <location>
        <begin position="366"/>
        <end position="385"/>
    </location>
</feature>
<feature type="transmembrane region" description="Helical" evidence="18">
    <location>
        <begin position="542"/>
        <end position="564"/>
    </location>
</feature>
<organism evidence="19 20">
    <name type="scientific">Rhodotorula diobovata</name>
    <dbReference type="NCBI Taxonomy" id="5288"/>
    <lineage>
        <taxon>Eukaryota</taxon>
        <taxon>Fungi</taxon>
        <taxon>Dikarya</taxon>
        <taxon>Basidiomycota</taxon>
        <taxon>Pucciniomycotina</taxon>
        <taxon>Microbotryomycetes</taxon>
        <taxon>Sporidiobolales</taxon>
        <taxon>Sporidiobolaceae</taxon>
        <taxon>Rhodotorula</taxon>
    </lineage>
</organism>
<dbReference type="PANTHER" id="PTHR13773">
    <property type="entry name" value="PHOSPHATIDATE CYTIDYLYLTRANSFERASE"/>
    <property type="match status" value="1"/>
</dbReference>
<keyword evidence="14" id="KW-0594">Phospholipid biosynthesis</keyword>
<accession>A0A5C5FXN8</accession>
<feature type="region of interest" description="Disordered" evidence="17">
    <location>
        <begin position="137"/>
        <end position="223"/>
    </location>
</feature>
<reference evidence="19 20" key="1">
    <citation type="submission" date="2019-03" db="EMBL/GenBank/DDBJ databases">
        <title>Rhodosporidium diobovatum UCD-FST 08-225 genome sequencing, assembly, and annotation.</title>
        <authorList>
            <person name="Fakankun I.U."/>
            <person name="Fristensky B."/>
            <person name="Levin D.B."/>
        </authorList>
    </citation>
    <scope>NUCLEOTIDE SEQUENCE [LARGE SCALE GENOMIC DNA]</scope>
    <source>
        <strain evidence="19 20">UCD-FST 08-225</strain>
    </source>
</reference>
<evidence type="ECO:0000256" key="7">
    <source>
        <dbReference type="ARBA" id="ARBA00022516"/>
    </source>
</evidence>
<proteinExistence type="inferred from homology"/>
<feature type="transmembrane region" description="Helical" evidence="18">
    <location>
        <begin position="422"/>
        <end position="443"/>
    </location>
</feature>
<feature type="compositionally biased region" description="Low complexity" evidence="17">
    <location>
        <begin position="78"/>
        <end position="93"/>
    </location>
</feature>
<feature type="compositionally biased region" description="Low complexity" evidence="17">
    <location>
        <begin position="37"/>
        <end position="52"/>
    </location>
</feature>
<evidence type="ECO:0000256" key="14">
    <source>
        <dbReference type="ARBA" id="ARBA00023209"/>
    </source>
</evidence>
<feature type="region of interest" description="Disordered" evidence="17">
    <location>
        <begin position="25"/>
        <end position="102"/>
    </location>
</feature>
<protein>
    <recommendedName>
        <fullName evidence="6 16">Phosphatidate cytidylyltransferase</fullName>
        <ecNumber evidence="6 16">2.7.7.41</ecNumber>
    </recommendedName>
</protein>
<dbReference type="GO" id="GO:0005789">
    <property type="term" value="C:endoplasmic reticulum membrane"/>
    <property type="evidence" value="ECO:0007669"/>
    <property type="project" value="TreeGrafter"/>
</dbReference>
<dbReference type="PROSITE" id="PS01315">
    <property type="entry name" value="CDS"/>
    <property type="match status" value="1"/>
</dbReference>